<protein>
    <submittedName>
        <fullName evidence="2">Uncharacterized protein</fullName>
    </submittedName>
</protein>
<organism evidence="2 3">
    <name type="scientific">Streptomyces phage PapayaSalad</name>
    <dbReference type="NCBI Taxonomy" id="1920310"/>
    <lineage>
        <taxon>Viruses</taxon>
        <taxon>Duplodnaviria</taxon>
        <taxon>Heunggongvirae</taxon>
        <taxon>Uroviricota</taxon>
        <taxon>Caudoviricetes</taxon>
        <taxon>Austintatiousvirus</taxon>
        <taxon>Austintatiousvirus papayasalad</taxon>
    </lineage>
</organism>
<sequence length="76" mass="8225">MMLRRYHDRPEADEQPGGPPPQSGDDNGNGPDDIERPARSASKALWVAYAVALGAEQDAAEQLTRDQLAEQYGSEG</sequence>
<dbReference type="EMBL" id="KY092481">
    <property type="protein sequence ID" value="APD18595.1"/>
    <property type="molecule type" value="Genomic_DNA"/>
</dbReference>
<dbReference type="Proteomes" id="UP000221186">
    <property type="component" value="Segment"/>
</dbReference>
<keyword evidence="3" id="KW-1185">Reference proteome</keyword>
<evidence type="ECO:0000313" key="2">
    <source>
        <dbReference type="EMBL" id="APD18595.1"/>
    </source>
</evidence>
<accession>A0A1J0MC79</accession>
<name>A0A1J0MC79_9CAUD</name>
<evidence type="ECO:0000313" key="3">
    <source>
        <dbReference type="Proteomes" id="UP000221186"/>
    </source>
</evidence>
<evidence type="ECO:0000256" key="1">
    <source>
        <dbReference type="SAM" id="MobiDB-lite"/>
    </source>
</evidence>
<reference evidence="2 3" key="1">
    <citation type="submission" date="2016-11" db="EMBL/GenBank/DDBJ databases">
        <authorList>
            <person name="Sivoravong A.B."/>
            <person name="Van De Walle M.R."/>
            <person name="Watson A.I."/>
            <person name="Nayek S."/>
            <person name="Bhuiyan S."/>
            <person name="Bonilla J.A."/>
            <person name="Hughes L.E."/>
            <person name="Garlena R.A."/>
            <person name="Russell D.A."/>
            <person name="Pope W.H."/>
            <person name="Jacobs-Sera D."/>
            <person name="Hendrix R.W."/>
            <person name="Hatfull G.F."/>
        </authorList>
    </citation>
    <scope>NUCLEOTIDE SEQUENCE [LARGE SCALE GENOMIC DNA]</scope>
</reference>
<feature type="region of interest" description="Disordered" evidence="1">
    <location>
        <begin position="1"/>
        <end position="39"/>
    </location>
</feature>
<gene>
    <name evidence="2" type="ORF">SEA_PAPAYASALAD_8</name>
</gene>
<proteinExistence type="predicted"/>